<feature type="transmembrane region" description="Helical" evidence="2">
    <location>
        <begin position="291"/>
        <end position="311"/>
    </location>
</feature>
<reference evidence="3" key="1">
    <citation type="submission" date="2023-01" db="EMBL/GenBank/DDBJ databases">
        <title>The diversity of Class Acidimicrobiia in South China Sea sediment environments and the proposal of Iamia marina sp. nov., a novel species of the genus Iamia.</title>
        <authorList>
            <person name="He Y."/>
            <person name="Tian X."/>
        </authorList>
    </citation>
    <scope>NUCLEOTIDE SEQUENCE</scope>
    <source>
        <strain evidence="3">DSM 19957</strain>
    </source>
</reference>
<feature type="transmembrane region" description="Helical" evidence="2">
    <location>
        <begin position="106"/>
        <end position="125"/>
    </location>
</feature>
<feature type="transmembrane region" description="Helical" evidence="2">
    <location>
        <begin position="173"/>
        <end position="205"/>
    </location>
</feature>
<feature type="region of interest" description="Disordered" evidence="1">
    <location>
        <begin position="339"/>
        <end position="376"/>
    </location>
</feature>
<keyword evidence="2" id="KW-1133">Transmembrane helix</keyword>
<accession>A0AAE9YD48</accession>
<name>A0AAE9YD48_9ACTN</name>
<keyword evidence="2" id="KW-0812">Transmembrane</keyword>
<dbReference type="AlphaFoldDB" id="A0AAE9YD48"/>
<gene>
    <name evidence="3" type="ORF">PO878_09025</name>
</gene>
<dbReference type="PANTHER" id="PTHR35337:SF1">
    <property type="entry name" value="SLR1478 PROTEIN"/>
    <property type="match status" value="1"/>
</dbReference>
<feature type="transmembrane region" description="Helical" evidence="2">
    <location>
        <begin position="262"/>
        <end position="279"/>
    </location>
</feature>
<dbReference type="InterPro" id="IPR002798">
    <property type="entry name" value="SpoIIM-like"/>
</dbReference>
<dbReference type="Pfam" id="PF01944">
    <property type="entry name" value="SpoIIM"/>
    <property type="match status" value="1"/>
</dbReference>
<evidence type="ECO:0000313" key="4">
    <source>
        <dbReference type="Proteomes" id="UP001216390"/>
    </source>
</evidence>
<dbReference type="EMBL" id="CP116942">
    <property type="protein sequence ID" value="WCO68864.1"/>
    <property type="molecule type" value="Genomic_DNA"/>
</dbReference>
<sequence length="376" mass="40308">MDVDRFIALNAPGWERTAELARRAGRRRDLTGGEVDELLRRYQETTLHLSQVRTTYRDPALTRRLSTVVAASHAAIHGARVARLATVRRFLTATFPAAVWTCRRQLLWATALFWGTAVVLALVFWQAPDRLDLVIPESYQEIYAEEDFVSYYSEDPSAVFFSRVTTNNIQVSVLAYALGAAAVIPGALILFENGAAIGVVAGLFLERGEFWSVFMTYVLPHGLLELTAITVAGAAGLRVGWTLFAPGDRTRGQALGEEGRRSVTIVLGTALAFLVAGLVEGFVTGSPALPAGVKVAVGALVWVAFLLWVLVGGRRAVAEGWTGALEELRPTWVPLDPLAPVTAPPPAPDLPAALAPTQPTGESTDGDGAPAAPTLM</sequence>
<keyword evidence="2" id="KW-0472">Membrane</keyword>
<dbReference type="RefSeq" id="WP_272738379.1">
    <property type="nucleotide sequence ID" value="NZ_CP116942.1"/>
</dbReference>
<protein>
    <submittedName>
        <fullName evidence="3">Stage II sporulation protein M</fullName>
    </submittedName>
</protein>
<evidence type="ECO:0000256" key="1">
    <source>
        <dbReference type="SAM" id="MobiDB-lite"/>
    </source>
</evidence>
<evidence type="ECO:0000256" key="2">
    <source>
        <dbReference type="SAM" id="Phobius"/>
    </source>
</evidence>
<dbReference type="PANTHER" id="PTHR35337">
    <property type="entry name" value="SLR1478 PROTEIN"/>
    <property type="match status" value="1"/>
</dbReference>
<proteinExistence type="predicted"/>
<organism evidence="3 4">
    <name type="scientific">Iamia majanohamensis</name>
    <dbReference type="NCBI Taxonomy" id="467976"/>
    <lineage>
        <taxon>Bacteria</taxon>
        <taxon>Bacillati</taxon>
        <taxon>Actinomycetota</taxon>
        <taxon>Acidimicrobiia</taxon>
        <taxon>Acidimicrobiales</taxon>
        <taxon>Iamiaceae</taxon>
        <taxon>Iamia</taxon>
    </lineage>
</organism>
<dbReference type="Proteomes" id="UP001216390">
    <property type="component" value="Chromosome"/>
</dbReference>
<dbReference type="KEGG" id="ima:PO878_09025"/>
<keyword evidence="4" id="KW-1185">Reference proteome</keyword>
<evidence type="ECO:0000313" key="3">
    <source>
        <dbReference type="EMBL" id="WCO68864.1"/>
    </source>
</evidence>
<feature type="transmembrane region" description="Helical" evidence="2">
    <location>
        <begin position="217"/>
        <end position="241"/>
    </location>
</feature>